<evidence type="ECO:0008006" key="5">
    <source>
        <dbReference type="Google" id="ProtNLM"/>
    </source>
</evidence>
<evidence type="ECO:0000256" key="2">
    <source>
        <dbReference type="SAM" id="MobiDB-lite"/>
    </source>
</evidence>
<gene>
    <name evidence="3" type="ORF">NC653_009858</name>
</gene>
<keyword evidence="1" id="KW-0175">Coiled coil</keyword>
<feature type="compositionally biased region" description="Low complexity" evidence="2">
    <location>
        <begin position="356"/>
        <end position="370"/>
    </location>
</feature>
<feature type="coiled-coil region" evidence="1">
    <location>
        <begin position="295"/>
        <end position="322"/>
    </location>
</feature>
<dbReference type="PANTHER" id="PTHR35507">
    <property type="entry name" value="OS09G0488600 PROTEIN"/>
    <property type="match status" value="1"/>
</dbReference>
<feature type="region of interest" description="Disordered" evidence="2">
    <location>
        <begin position="1"/>
        <end position="51"/>
    </location>
</feature>
<feature type="region of interest" description="Disordered" evidence="2">
    <location>
        <begin position="783"/>
        <end position="808"/>
    </location>
</feature>
<reference evidence="3" key="1">
    <citation type="journal article" date="2023" name="Mol. Ecol. Resour.">
        <title>Chromosome-level genome assembly of a triploid poplar Populus alba 'Berolinensis'.</title>
        <authorList>
            <person name="Chen S."/>
            <person name="Yu Y."/>
            <person name="Wang X."/>
            <person name="Wang S."/>
            <person name="Zhang T."/>
            <person name="Zhou Y."/>
            <person name="He R."/>
            <person name="Meng N."/>
            <person name="Wang Y."/>
            <person name="Liu W."/>
            <person name="Liu Z."/>
            <person name="Liu J."/>
            <person name="Guo Q."/>
            <person name="Huang H."/>
            <person name="Sederoff R.R."/>
            <person name="Wang G."/>
            <person name="Qu G."/>
            <person name="Chen S."/>
        </authorList>
    </citation>
    <scope>NUCLEOTIDE SEQUENCE</scope>
    <source>
        <strain evidence="3">SC-2020</strain>
    </source>
</reference>
<protein>
    <recommendedName>
        <fullName evidence="5">Inactive rhomboid protein</fullName>
    </recommendedName>
</protein>
<feature type="compositionally biased region" description="Basic and acidic residues" evidence="2">
    <location>
        <begin position="884"/>
        <end position="900"/>
    </location>
</feature>
<keyword evidence="4" id="KW-1185">Reference proteome</keyword>
<feature type="compositionally biased region" description="Low complexity" evidence="2">
    <location>
        <begin position="395"/>
        <end position="407"/>
    </location>
</feature>
<dbReference type="EMBL" id="JAQIZT010000003">
    <property type="protein sequence ID" value="KAJ7005169.1"/>
    <property type="molecule type" value="Genomic_DNA"/>
</dbReference>
<organism evidence="3 4">
    <name type="scientific">Populus alba x Populus x berolinensis</name>
    <dbReference type="NCBI Taxonomy" id="444605"/>
    <lineage>
        <taxon>Eukaryota</taxon>
        <taxon>Viridiplantae</taxon>
        <taxon>Streptophyta</taxon>
        <taxon>Embryophyta</taxon>
        <taxon>Tracheophyta</taxon>
        <taxon>Spermatophyta</taxon>
        <taxon>Magnoliopsida</taxon>
        <taxon>eudicotyledons</taxon>
        <taxon>Gunneridae</taxon>
        <taxon>Pentapetalae</taxon>
        <taxon>rosids</taxon>
        <taxon>fabids</taxon>
        <taxon>Malpighiales</taxon>
        <taxon>Salicaceae</taxon>
        <taxon>Saliceae</taxon>
        <taxon>Populus</taxon>
    </lineage>
</organism>
<dbReference type="Proteomes" id="UP001164929">
    <property type="component" value="Chromosome 3"/>
</dbReference>
<feature type="compositionally biased region" description="Low complexity" evidence="2">
    <location>
        <begin position="784"/>
        <end position="797"/>
    </location>
</feature>
<feature type="region of interest" description="Disordered" evidence="2">
    <location>
        <begin position="500"/>
        <end position="519"/>
    </location>
</feature>
<sequence length="942" mass="104298">MEQEEQADYTTLRVGSPTGPDQEAQPPSFVTLSPFPPIATPSSRRRLSSQFTPSRTVPLARRLARVSLQGRLVDAEEASSAKAIGLSGEAGVAWELFSPVQRFLIVAVIGVAVSESKKNKIINQLKKSVELRDQVLSSMQEKLDDLCDQLSSINNQAGTKGNASFNNNKNLEPPCNDVFGCDKIQFVDCGCWHCDQHHDLLAGLMGNSVVKVSKGDEVLQYKMPFINEVEQEERRMSDLSDWASSVTSAAEMQMNTCAIDQDMFNLKRECEEKDATIKELNSILQTNNMADSKRIAELEDIIRRKNTMITRLRKDMMVLEQKVVHLTRLGRPSSSLCVSDSSELPLMVDNIIYDMDSTTSPSSSDSDSSPANRPQTPAAHIQETPVQSSELGLTKSQKSAPAKASSSVVEHHKKSRSESPLKEISTNQKSIGLPSSRPKQLSAEIRKARRRTQSAIKDASSKKRWFYFFNPALNIGFSARGGAPPPLVSLSLFSPVSAPTSPRLSSQFKPSQAVPSPRRLPWVDPQEQLVNEGDASSDIAIGIGFNLEENVGSELFSPIQRFLIVAALGLAVAESRKNRLINQLKKSVELRDEVLSSTEQKLDNLCDQMDDINNQEETKANDAFGCDRIEFVDGGSWQCDEHQEHVAGLVGNSAVRMPRGDEVLHCKIPFGNEEEPEEQKMSDFSDWGSTGSAEEIQKECEQKDATIKELSTDLQSFAGSKRFAELEDIICRKNTMIKRLERNMVVLEEKAELSPRLRRPSLSLSISDNWELPVMVDNILYDLDSSSSSDSDSSPSNQPQPPPFTVQETPAQSDVLTLTTTQKPAQAKASRFSVGLTEPKAKSRSERLQTEIPTKRRSIGNSSSRPEQLSAGEDIRKIKRKGRELHAKSRAESPPKETSRNQESSGLSPSKPKQMLAGGDGRKIRRQTQSSSKETTPKKRWL</sequence>
<feature type="region of interest" description="Disordered" evidence="2">
    <location>
        <begin position="355"/>
        <end position="441"/>
    </location>
</feature>
<dbReference type="PANTHER" id="PTHR35507:SF1">
    <property type="entry name" value="TMF_TATA_BD DOMAIN-CONTAINING PROTEIN"/>
    <property type="match status" value="1"/>
</dbReference>
<feature type="region of interest" description="Disordered" evidence="2">
    <location>
        <begin position="821"/>
        <end position="942"/>
    </location>
</feature>
<comment type="caution">
    <text evidence="3">The sequence shown here is derived from an EMBL/GenBank/DDBJ whole genome shotgun (WGS) entry which is preliminary data.</text>
</comment>
<evidence type="ECO:0000313" key="3">
    <source>
        <dbReference type="EMBL" id="KAJ7005169.1"/>
    </source>
</evidence>
<evidence type="ECO:0000256" key="1">
    <source>
        <dbReference type="SAM" id="Coils"/>
    </source>
</evidence>
<evidence type="ECO:0000313" key="4">
    <source>
        <dbReference type="Proteomes" id="UP001164929"/>
    </source>
</evidence>
<name>A0AAD6WC58_9ROSI</name>
<feature type="compositionally biased region" description="Polar residues" evidence="2">
    <location>
        <begin position="500"/>
        <end position="514"/>
    </location>
</feature>
<accession>A0AAD6WC58</accession>
<proteinExistence type="predicted"/>
<feature type="compositionally biased region" description="Basic and acidic residues" evidence="2">
    <location>
        <begin position="839"/>
        <end position="849"/>
    </location>
</feature>
<dbReference type="AlphaFoldDB" id="A0AAD6WC58"/>